<keyword evidence="3" id="KW-0808">Transferase</keyword>
<evidence type="ECO:0000313" key="11">
    <source>
        <dbReference type="Proteomes" id="UP001593940"/>
    </source>
</evidence>
<evidence type="ECO:0000256" key="1">
    <source>
        <dbReference type="ARBA" id="ARBA00004752"/>
    </source>
</evidence>
<evidence type="ECO:0000313" key="10">
    <source>
        <dbReference type="EMBL" id="MFC1456535.1"/>
    </source>
</evidence>
<sequence length="347" mass="37557">MSGVILVAALAGCVKVGDQKHLQPVPPKLVASMQAKAMSVSDPILIRVFKKEAELEVWKRDRSGQYALLMTYPVCRWSGQLGPNMKEGDRQTPEGFYTVRVGQMNPNSAYYLSFDLGFPNELDRALGRTGSALMIHGACSSSGCFAMTDDGAAELFVLAREAIKGGQEGFQVQSFPFRMTPKNLAEHRASPHIAFWRNLKEGSDHFETTRRPPKVASCGRRYVFNASPNSPGARFDAGAACPAYTVEAEAAMMVAAKQASDETRIGKIIASGRAAVSYTYLDGSMHPSFREILRRSGPARLQALTSGSVEVSRPETALAEPKVTPAGAMSAWAAGTVQHDPETERLP</sequence>
<comment type="pathway">
    <text evidence="1 7">Cell wall biogenesis; peptidoglycan biosynthesis.</text>
</comment>
<evidence type="ECO:0000259" key="9">
    <source>
        <dbReference type="PROSITE" id="PS52029"/>
    </source>
</evidence>
<dbReference type="EMBL" id="JBHOMY010000016">
    <property type="protein sequence ID" value="MFC1456535.1"/>
    <property type="molecule type" value="Genomic_DNA"/>
</dbReference>
<dbReference type="Proteomes" id="UP001593940">
    <property type="component" value="Unassembled WGS sequence"/>
</dbReference>
<dbReference type="CDD" id="cd16913">
    <property type="entry name" value="YkuD_like"/>
    <property type="match status" value="1"/>
</dbReference>
<dbReference type="InterPro" id="IPR038063">
    <property type="entry name" value="Transpep_catalytic_dom"/>
</dbReference>
<dbReference type="SUPFAM" id="SSF141523">
    <property type="entry name" value="L,D-transpeptidase catalytic domain-like"/>
    <property type="match status" value="1"/>
</dbReference>
<evidence type="ECO:0000256" key="8">
    <source>
        <dbReference type="SAM" id="MobiDB-lite"/>
    </source>
</evidence>
<name>A0ABV6Y658_9HYPH</name>
<dbReference type="PROSITE" id="PS52029">
    <property type="entry name" value="LD_TPASE"/>
    <property type="match status" value="1"/>
</dbReference>
<feature type="active site" description="Proton donor/acceptor" evidence="7">
    <location>
        <position position="136"/>
    </location>
</feature>
<feature type="domain" description="L,D-TPase catalytic" evidence="9">
    <location>
        <begin position="44"/>
        <end position="175"/>
    </location>
</feature>
<comment type="caution">
    <text evidence="10">The sequence shown here is derived from an EMBL/GenBank/DDBJ whole genome shotgun (WGS) entry which is preliminary data.</text>
</comment>
<evidence type="ECO:0000256" key="2">
    <source>
        <dbReference type="ARBA" id="ARBA00005992"/>
    </source>
</evidence>
<dbReference type="InterPro" id="IPR005490">
    <property type="entry name" value="LD_TPept_cat_dom"/>
</dbReference>
<evidence type="ECO:0000256" key="3">
    <source>
        <dbReference type="ARBA" id="ARBA00022679"/>
    </source>
</evidence>
<evidence type="ECO:0000256" key="6">
    <source>
        <dbReference type="ARBA" id="ARBA00023316"/>
    </source>
</evidence>
<evidence type="ECO:0000256" key="7">
    <source>
        <dbReference type="PROSITE-ProRule" id="PRU01373"/>
    </source>
</evidence>
<gene>
    <name evidence="10" type="ORF">ACETIH_07345</name>
</gene>
<dbReference type="RefSeq" id="WP_246205872.1">
    <property type="nucleotide sequence ID" value="NZ_JBHOMY010000016.1"/>
</dbReference>
<feature type="region of interest" description="Disordered" evidence="8">
    <location>
        <begin position="305"/>
        <end position="324"/>
    </location>
</feature>
<dbReference type="PANTHER" id="PTHR36699">
    <property type="entry name" value="LD-TRANSPEPTIDASE"/>
    <property type="match status" value="1"/>
</dbReference>
<evidence type="ECO:0000256" key="5">
    <source>
        <dbReference type="ARBA" id="ARBA00022984"/>
    </source>
</evidence>
<proteinExistence type="inferred from homology"/>
<reference evidence="10 11" key="1">
    <citation type="submission" date="2024-09" db="EMBL/GenBank/DDBJ databases">
        <title>Nodulacao em especies de Leguminosae Basais da Amazonia e Caracterizacao dos Rizobios e Bacterias Associadas aos Nodulos.</title>
        <authorList>
            <person name="Jambeiro I.C.A."/>
            <person name="Lopes I.S."/>
            <person name="Aguiar E.R.G.R."/>
            <person name="Santos A.F.J."/>
            <person name="Dos Santos J.M.F."/>
            <person name="Gross E."/>
        </authorList>
    </citation>
    <scope>NUCLEOTIDE SEQUENCE [LARGE SCALE GENOMIC DNA]</scope>
    <source>
        <strain evidence="10 11">BRUESC1165</strain>
    </source>
</reference>
<keyword evidence="11" id="KW-1185">Reference proteome</keyword>
<keyword evidence="5 7" id="KW-0573">Peptidoglycan synthesis</keyword>
<accession>A0ABV6Y658</accession>
<dbReference type="Pfam" id="PF03734">
    <property type="entry name" value="YkuD"/>
    <property type="match status" value="1"/>
</dbReference>
<keyword evidence="6 7" id="KW-0961">Cell wall biogenesis/degradation</keyword>
<organism evidence="10 11">
    <name type="scientific">Microvirga arabica</name>
    <dbReference type="NCBI Taxonomy" id="1128671"/>
    <lineage>
        <taxon>Bacteria</taxon>
        <taxon>Pseudomonadati</taxon>
        <taxon>Pseudomonadota</taxon>
        <taxon>Alphaproteobacteria</taxon>
        <taxon>Hyphomicrobiales</taxon>
        <taxon>Methylobacteriaceae</taxon>
        <taxon>Microvirga</taxon>
    </lineage>
</organism>
<comment type="similarity">
    <text evidence="2">Belongs to the YkuD family.</text>
</comment>
<feature type="active site" description="Nucleophile" evidence="7">
    <location>
        <position position="144"/>
    </location>
</feature>
<keyword evidence="4 7" id="KW-0133">Cell shape</keyword>
<dbReference type="PANTHER" id="PTHR36699:SF1">
    <property type="entry name" value="L,D-TRANSPEPTIDASE YAFK-RELATED"/>
    <property type="match status" value="1"/>
</dbReference>
<evidence type="ECO:0000256" key="4">
    <source>
        <dbReference type="ARBA" id="ARBA00022960"/>
    </source>
</evidence>
<protein>
    <submittedName>
        <fullName evidence="10">L,D-transpeptidase family protein</fullName>
    </submittedName>
</protein>